<keyword evidence="2" id="KW-1185">Reference proteome</keyword>
<accession>A0A3D8IQA2</accession>
<dbReference type="EMBL" id="NXLU01000021">
    <property type="protein sequence ID" value="RDU67449.1"/>
    <property type="molecule type" value="Genomic_DNA"/>
</dbReference>
<dbReference type="Proteomes" id="UP000257067">
    <property type="component" value="Unassembled WGS sequence"/>
</dbReference>
<name>A0A3D8IQA2_9HELI</name>
<protein>
    <submittedName>
        <fullName evidence="1">Uncharacterized protein</fullName>
    </submittedName>
</protein>
<organism evidence="1 2">
    <name type="scientific">Helicobacter cholecystus</name>
    <dbReference type="NCBI Taxonomy" id="45498"/>
    <lineage>
        <taxon>Bacteria</taxon>
        <taxon>Pseudomonadati</taxon>
        <taxon>Campylobacterota</taxon>
        <taxon>Epsilonproteobacteria</taxon>
        <taxon>Campylobacterales</taxon>
        <taxon>Helicobacteraceae</taxon>
        <taxon>Helicobacter</taxon>
    </lineage>
</organism>
<evidence type="ECO:0000313" key="2">
    <source>
        <dbReference type="Proteomes" id="UP000257067"/>
    </source>
</evidence>
<evidence type="ECO:0000313" key="1">
    <source>
        <dbReference type="EMBL" id="RDU67449.1"/>
    </source>
</evidence>
<reference evidence="1 2" key="1">
    <citation type="submission" date="2018-04" db="EMBL/GenBank/DDBJ databases">
        <title>Novel Campyloabacter and Helicobacter Species and Strains.</title>
        <authorList>
            <person name="Mannion A.J."/>
            <person name="Shen Z."/>
            <person name="Fox J.G."/>
        </authorList>
    </citation>
    <scope>NUCLEOTIDE SEQUENCE [LARGE SCALE GENOMIC DNA]</scope>
    <source>
        <strain evidence="1 2">ATCC 700242</strain>
    </source>
</reference>
<proteinExistence type="predicted"/>
<dbReference type="RefSeq" id="WP_115585145.1">
    <property type="nucleotide sequence ID" value="NZ_FZNE01000007.1"/>
</dbReference>
<gene>
    <name evidence="1" type="ORF">CQA62_06720</name>
</gene>
<comment type="caution">
    <text evidence="1">The sequence shown here is derived from an EMBL/GenBank/DDBJ whole genome shotgun (WGS) entry which is preliminary data.</text>
</comment>
<dbReference type="AlphaFoldDB" id="A0A3D8IQA2"/>
<sequence length="111" mass="13204">MNRIKSDKEINPSIKNYWIRFQTKRVDLAGSSHGRVEAIGKFFTETDPSVIARYRATDGKHYDDAIMRQAVEDVRRSRKFSQYFPFMSDCQVFVQDVRKRYEEIFKQGNKK</sequence>